<reference evidence="6" key="1">
    <citation type="journal article" date="2014" name="Front. Microbiol.">
        <title>High frequency of phylogenetically diverse reductive dehalogenase-homologous genes in deep subseafloor sedimentary metagenomes.</title>
        <authorList>
            <person name="Kawai M."/>
            <person name="Futagami T."/>
            <person name="Toyoda A."/>
            <person name="Takaki Y."/>
            <person name="Nishi S."/>
            <person name="Hori S."/>
            <person name="Arai W."/>
            <person name="Tsubouchi T."/>
            <person name="Morono Y."/>
            <person name="Uchiyama I."/>
            <person name="Ito T."/>
            <person name="Fujiyama A."/>
            <person name="Inagaki F."/>
            <person name="Takami H."/>
        </authorList>
    </citation>
    <scope>NUCLEOTIDE SEQUENCE</scope>
    <source>
        <strain evidence="6">Expedition CK06-06</strain>
    </source>
</reference>
<dbReference type="PANTHER" id="PTHR30136:SF24">
    <property type="entry name" value="HTH-TYPE TRANSCRIPTIONAL REPRESSOR ALLR"/>
    <property type="match status" value="1"/>
</dbReference>
<dbReference type="SUPFAM" id="SSF55781">
    <property type="entry name" value="GAF domain-like"/>
    <property type="match status" value="1"/>
</dbReference>
<evidence type="ECO:0000256" key="3">
    <source>
        <dbReference type="ARBA" id="ARBA00023163"/>
    </source>
</evidence>
<accession>X0TI81</accession>
<dbReference type="PROSITE" id="PS51077">
    <property type="entry name" value="HTH_ICLR"/>
    <property type="match status" value="1"/>
</dbReference>
<dbReference type="PROSITE" id="PS51078">
    <property type="entry name" value="ICLR_ED"/>
    <property type="match status" value="1"/>
</dbReference>
<evidence type="ECO:0000259" key="4">
    <source>
        <dbReference type="PROSITE" id="PS51077"/>
    </source>
</evidence>
<keyword evidence="2" id="KW-0238">DNA-binding</keyword>
<sequence length="260" mass="29693">MKKSPKYPIKVLDKSLSILEILLQQGSAMNMTEIGERLEIYPSTIHRILDTLKHWGYVEQDSHTQKYQLGLKALELGMAKLHQMDLVREATPYLKELVNQCNETVHLGVLEEGEVLYLAKEESSQTIRMCSYVGKRAPLHCTALGKVLLAYLPAEERKKMLSKKVLPRLTQNTITDKRELEKELGKVREQGFALDREENEKDVRCVAAPIRNYQGEVIAALSISSPTFRIDKNAQNNLKKVLIQTSREISMRLGYSINRV</sequence>
<gene>
    <name evidence="6" type="ORF">S01H1_00877</name>
</gene>
<dbReference type="GO" id="GO:0045892">
    <property type="term" value="P:negative regulation of DNA-templated transcription"/>
    <property type="evidence" value="ECO:0007669"/>
    <property type="project" value="TreeGrafter"/>
</dbReference>
<protein>
    <recommendedName>
        <fullName evidence="7">IclR family transcriptional regulator</fullName>
    </recommendedName>
</protein>
<comment type="caution">
    <text evidence="6">The sequence shown here is derived from an EMBL/GenBank/DDBJ whole genome shotgun (WGS) entry which is preliminary data.</text>
</comment>
<organism evidence="6">
    <name type="scientific">marine sediment metagenome</name>
    <dbReference type="NCBI Taxonomy" id="412755"/>
    <lineage>
        <taxon>unclassified sequences</taxon>
        <taxon>metagenomes</taxon>
        <taxon>ecological metagenomes</taxon>
    </lineage>
</organism>
<feature type="domain" description="HTH iclR-type" evidence="4">
    <location>
        <begin position="9"/>
        <end position="71"/>
    </location>
</feature>
<dbReference type="InterPro" id="IPR036390">
    <property type="entry name" value="WH_DNA-bd_sf"/>
</dbReference>
<dbReference type="Gene3D" id="3.30.450.40">
    <property type="match status" value="1"/>
</dbReference>
<dbReference type="InterPro" id="IPR050707">
    <property type="entry name" value="HTH_MetabolicPath_Reg"/>
</dbReference>
<dbReference type="EMBL" id="BARS01000338">
    <property type="protein sequence ID" value="GAF75820.1"/>
    <property type="molecule type" value="Genomic_DNA"/>
</dbReference>
<evidence type="ECO:0000256" key="1">
    <source>
        <dbReference type="ARBA" id="ARBA00023015"/>
    </source>
</evidence>
<evidence type="ECO:0000256" key="2">
    <source>
        <dbReference type="ARBA" id="ARBA00023125"/>
    </source>
</evidence>
<dbReference type="SMART" id="SM00346">
    <property type="entry name" value="HTH_ICLR"/>
    <property type="match status" value="1"/>
</dbReference>
<dbReference type="GO" id="GO:0003677">
    <property type="term" value="F:DNA binding"/>
    <property type="evidence" value="ECO:0007669"/>
    <property type="project" value="UniProtKB-KW"/>
</dbReference>
<dbReference type="Pfam" id="PF01614">
    <property type="entry name" value="IclR_C"/>
    <property type="match status" value="1"/>
</dbReference>
<keyword evidence="1" id="KW-0805">Transcription regulation</keyword>
<feature type="domain" description="IclR-ED" evidence="5">
    <location>
        <begin position="72"/>
        <end position="255"/>
    </location>
</feature>
<dbReference type="InterPro" id="IPR029016">
    <property type="entry name" value="GAF-like_dom_sf"/>
</dbReference>
<dbReference type="AlphaFoldDB" id="X0TI81"/>
<dbReference type="Gene3D" id="1.10.10.10">
    <property type="entry name" value="Winged helix-like DNA-binding domain superfamily/Winged helix DNA-binding domain"/>
    <property type="match status" value="1"/>
</dbReference>
<keyword evidence="3" id="KW-0804">Transcription</keyword>
<proteinExistence type="predicted"/>
<dbReference type="SUPFAM" id="SSF46785">
    <property type="entry name" value="Winged helix' DNA-binding domain"/>
    <property type="match status" value="1"/>
</dbReference>
<name>X0TI81_9ZZZZ</name>
<dbReference type="InterPro" id="IPR005471">
    <property type="entry name" value="Tscrpt_reg_IclR_N"/>
</dbReference>
<dbReference type="InterPro" id="IPR036388">
    <property type="entry name" value="WH-like_DNA-bd_sf"/>
</dbReference>
<dbReference type="FunFam" id="1.10.10.10:FF:000056">
    <property type="entry name" value="IclR family transcriptional regulator"/>
    <property type="match status" value="1"/>
</dbReference>
<dbReference type="Pfam" id="PF09339">
    <property type="entry name" value="HTH_IclR"/>
    <property type="match status" value="1"/>
</dbReference>
<dbReference type="PANTHER" id="PTHR30136">
    <property type="entry name" value="HELIX-TURN-HELIX TRANSCRIPTIONAL REGULATOR, ICLR FAMILY"/>
    <property type="match status" value="1"/>
</dbReference>
<evidence type="ECO:0008006" key="7">
    <source>
        <dbReference type="Google" id="ProtNLM"/>
    </source>
</evidence>
<evidence type="ECO:0000313" key="6">
    <source>
        <dbReference type="EMBL" id="GAF75820.1"/>
    </source>
</evidence>
<dbReference type="GO" id="GO:0003700">
    <property type="term" value="F:DNA-binding transcription factor activity"/>
    <property type="evidence" value="ECO:0007669"/>
    <property type="project" value="TreeGrafter"/>
</dbReference>
<dbReference type="InterPro" id="IPR014757">
    <property type="entry name" value="Tscrpt_reg_IclR_C"/>
</dbReference>
<evidence type="ECO:0000259" key="5">
    <source>
        <dbReference type="PROSITE" id="PS51078"/>
    </source>
</evidence>